<comment type="caution">
    <text evidence="4">The sequence shown here is derived from an EMBL/GenBank/DDBJ whole genome shotgun (WGS) entry which is preliminary data.</text>
</comment>
<evidence type="ECO:0000259" key="3">
    <source>
        <dbReference type="Pfam" id="PF16653"/>
    </source>
</evidence>
<protein>
    <submittedName>
        <fullName evidence="4">Saccharopine dehydrogenase</fullName>
    </submittedName>
</protein>
<dbReference type="InterPro" id="IPR051168">
    <property type="entry name" value="AASS"/>
</dbReference>
<dbReference type="InterPro" id="IPR032095">
    <property type="entry name" value="Sacchrp_dh-like_C"/>
</dbReference>
<evidence type="ECO:0000313" key="5">
    <source>
        <dbReference type="Proteomes" id="UP000228781"/>
    </source>
</evidence>
<organism evidence="4 5">
    <name type="scientific">candidate division WWE3 bacterium CG_4_9_14_0_2_um_filter_48_10</name>
    <dbReference type="NCBI Taxonomy" id="1975078"/>
    <lineage>
        <taxon>Bacteria</taxon>
        <taxon>Katanobacteria</taxon>
    </lineage>
</organism>
<sequence length="411" mass="45582">MKFLIFGGTGKIGSAIAWDLAKDREIESVGIVGRHQAALAKTKRWVGSDKVVAHVLDISDEEGTKKLMARYDVGVIALPDRRTSYKVVEAAIGTGLNIVDILEEYHRRPDPYETEGLKVPEGMTIEEYGKWLHKRAVANNVLLIDGIGFAPGLSNITVGEGIRKFGKVETAVARVGGIPTREAAAKHPLGYIVTWAFAHVLREYMVAVMVIKNGKPVEVEAMSDYERFRFTQLGRDEELECFVTPGMPSFLSTRPQLKDFSEKTIRWPGHWQGIQTLKGCGLLDLTPVKFGGMKVVPREFLVSVLEPQLYPSEGDTDVCVMWNTVTGTKDGRRMHVDYYMWEEADTRTGISAMARVTGFSAAIAARFLAEGKIKGKGLVPPEDCIGEEVYEEFMKELKKRDITILEVLAAG</sequence>
<dbReference type="EMBL" id="PFSK01000024">
    <property type="protein sequence ID" value="PJC22710.1"/>
    <property type="molecule type" value="Genomic_DNA"/>
</dbReference>
<dbReference type="PANTHER" id="PTHR11133">
    <property type="entry name" value="SACCHAROPINE DEHYDROGENASE"/>
    <property type="match status" value="1"/>
</dbReference>
<feature type="domain" description="Saccharopine dehydrogenase-like C-terminal" evidence="3">
    <location>
        <begin position="148"/>
        <end position="400"/>
    </location>
</feature>
<dbReference type="SUPFAM" id="SSF55347">
    <property type="entry name" value="Glyceraldehyde-3-phosphate dehydrogenase-like, C-terminal domain"/>
    <property type="match status" value="1"/>
</dbReference>
<name>A0A2M8EJ18_UNCKA</name>
<dbReference type="Proteomes" id="UP000228781">
    <property type="component" value="Unassembled WGS sequence"/>
</dbReference>
<dbReference type="InterPro" id="IPR005097">
    <property type="entry name" value="Sacchrp_dh_NADP-bd"/>
</dbReference>
<evidence type="ECO:0000256" key="1">
    <source>
        <dbReference type="ARBA" id="ARBA00023002"/>
    </source>
</evidence>
<proteinExistence type="predicted"/>
<dbReference type="Gene3D" id="3.30.360.10">
    <property type="entry name" value="Dihydrodipicolinate Reductase, domain 2"/>
    <property type="match status" value="1"/>
</dbReference>
<feature type="domain" description="Saccharopine dehydrogenase NADP binding" evidence="2">
    <location>
        <begin position="4"/>
        <end position="103"/>
    </location>
</feature>
<dbReference type="InterPro" id="IPR036291">
    <property type="entry name" value="NAD(P)-bd_dom_sf"/>
</dbReference>
<gene>
    <name evidence="4" type="ORF">CO059_01920</name>
</gene>
<dbReference type="GO" id="GO:0016491">
    <property type="term" value="F:oxidoreductase activity"/>
    <property type="evidence" value="ECO:0007669"/>
    <property type="project" value="UniProtKB-KW"/>
</dbReference>
<keyword evidence="1" id="KW-0560">Oxidoreductase</keyword>
<evidence type="ECO:0000259" key="2">
    <source>
        <dbReference type="Pfam" id="PF03435"/>
    </source>
</evidence>
<evidence type="ECO:0000313" key="4">
    <source>
        <dbReference type="EMBL" id="PJC22710.1"/>
    </source>
</evidence>
<dbReference type="PANTHER" id="PTHR11133:SF22">
    <property type="entry name" value="ALPHA-AMINOADIPIC SEMIALDEHYDE SYNTHASE, MITOCHONDRIAL"/>
    <property type="match status" value="1"/>
</dbReference>
<dbReference type="AlphaFoldDB" id="A0A2M8EJ18"/>
<accession>A0A2M8EJ18</accession>
<dbReference type="SUPFAM" id="SSF51735">
    <property type="entry name" value="NAD(P)-binding Rossmann-fold domains"/>
    <property type="match status" value="1"/>
</dbReference>
<dbReference type="Pfam" id="PF16653">
    <property type="entry name" value="Sacchrp_dh_C"/>
    <property type="match status" value="1"/>
</dbReference>
<dbReference type="Gene3D" id="3.40.50.720">
    <property type="entry name" value="NAD(P)-binding Rossmann-like Domain"/>
    <property type="match status" value="2"/>
</dbReference>
<reference evidence="5" key="1">
    <citation type="submission" date="2017-09" db="EMBL/GenBank/DDBJ databases">
        <title>Depth-based differentiation of microbial function through sediment-hosted aquifers and enrichment of novel symbionts in the deep terrestrial subsurface.</title>
        <authorList>
            <person name="Probst A.J."/>
            <person name="Ladd B."/>
            <person name="Jarett J.K."/>
            <person name="Geller-Mcgrath D.E."/>
            <person name="Sieber C.M.K."/>
            <person name="Emerson J.B."/>
            <person name="Anantharaman K."/>
            <person name="Thomas B.C."/>
            <person name="Malmstrom R."/>
            <person name="Stieglmeier M."/>
            <person name="Klingl A."/>
            <person name="Woyke T."/>
            <person name="Ryan C.M."/>
            <person name="Banfield J.F."/>
        </authorList>
    </citation>
    <scope>NUCLEOTIDE SEQUENCE [LARGE SCALE GENOMIC DNA]</scope>
</reference>
<dbReference type="Pfam" id="PF03435">
    <property type="entry name" value="Sacchrp_dh_NADP"/>
    <property type="match status" value="1"/>
</dbReference>